<accession>A0A0N7YMA5</accession>
<keyword evidence="3" id="KW-1185">Reference proteome</keyword>
<evidence type="ECO:0000256" key="1">
    <source>
        <dbReference type="SAM" id="MobiDB-lite"/>
    </source>
</evidence>
<evidence type="ECO:0000313" key="2">
    <source>
        <dbReference type="EMBL" id="GAO11067.1"/>
    </source>
</evidence>
<feature type="region of interest" description="Disordered" evidence="1">
    <location>
        <begin position="1"/>
        <end position="29"/>
    </location>
</feature>
<dbReference type="AlphaFoldDB" id="A0A0N7YMA5"/>
<comment type="caution">
    <text evidence="2">The sequence shown here is derived from an EMBL/GenBank/DDBJ whole genome shotgun (WGS) entry which is preliminary data.</text>
</comment>
<dbReference type="EMBL" id="BBNO01000007">
    <property type="protein sequence ID" value="GAO11067.1"/>
    <property type="molecule type" value="Genomic_DNA"/>
</dbReference>
<dbReference type="Proteomes" id="UP000048965">
    <property type="component" value="Unassembled WGS sequence"/>
</dbReference>
<gene>
    <name evidence="2" type="ORF">TPA0598_07_07910</name>
</gene>
<reference evidence="2 3" key="2">
    <citation type="journal article" date="2015" name="Stand. Genomic Sci.">
        <title>Draft genome sequence of marine-derived Streptomyces sp. TP-A0598, a producer of anti-MRSA antibiotic lydicamycins.</title>
        <authorList>
            <person name="Komaki H."/>
            <person name="Ichikawa N."/>
            <person name="Hosoyama A."/>
            <person name="Fujita N."/>
            <person name="Igarashi Y."/>
        </authorList>
    </citation>
    <scope>NUCLEOTIDE SEQUENCE [LARGE SCALE GENOMIC DNA]</scope>
    <source>
        <strain evidence="2 3">NBRC 110027</strain>
    </source>
</reference>
<sequence length="78" mass="8984">MKHTIPERKDRRANRRRRGSTGGRPAGFDKAIYERRSEVERTINALKGFRAVATRFGKRAYLFQGIVTSAAIHLRLRS</sequence>
<name>A0A0N7YMA5_9ACTN</name>
<proteinExistence type="predicted"/>
<evidence type="ECO:0000313" key="3">
    <source>
        <dbReference type="Proteomes" id="UP000048965"/>
    </source>
</evidence>
<reference evidence="3" key="1">
    <citation type="submission" date="2014-09" db="EMBL/GenBank/DDBJ databases">
        <title>Whole genome shotgun sequence of Streptomyces sp. NBRC 110027.</title>
        <authorList>
            <person name="Komaki H."/>
            <person name="Ichikawa N."/>
            <person name="Katano-Makiyama Y."/>
            <person name="Hosoyama A."/>
            <person name="Hashimoto M."/>
            <person name="Uohara A."/>
            <person name="Kitahashi Y."/>
            <person name="Ohji S."/>
            <person name="Kimura A."/>
            <person name="Yamazoe A."/>
            <person name="Igarashi Y."/>
            <person name="Fujita N."/>
        </authorList>
    </citation>
    <scope>NUCLEOTIDE SEQUENCE [LARGE SCALE GENOMIC DNA]</scope>
    <source>
        <strain evidence="3">NBRC 110027</strain>
    </source>
</reference>
<organism evidence="2 3">
    <name type="scientific">Streptomyces lydicamycinicus</name>
    <dbReference type="NCBI Taxonomy" id="1546107"/>
    <lineage>
        <taxon>Bacteria</taxon>
        <taxon>Bacillati</taxon>
        <taxon>Actinomycetota</taxon>
        <taxon>Actinomycetes</taxon>
        <taxon>Kitasatosporales</taxon>
        <taxon>Streptomycetaceae</taxon>
        <taxon>Streptomyces</taxon>
    </lineage>
</organism>
<protein>
    <submittedName>
        <fullName evidence="2">Putative transposase</fullName>
    </submittedName>
</protein>
<feature type="compositionally biased region" description="Basic and acidic residues" evidence="1">
    <location>
        <begin position="1"/>
        <end position="10"/>
    </location>
</feature>